<dbReference type="PRINTS" id="PR01438">
    <property type="entry name" value="UNVRSLSTRESS"/>
</dbReference>
<dbReference type="Gene3D" id="3.40.50.12370">
    <property type="match status" value="1"/>
</dbReference>
<dbReference type="EMBL" id="PJNI01000001">
    <property type="protein sequence ID" value="PKR82185.1"/>
    <property type="molecule type" value="Genomic_DNA"/>
</dbReference>
<organism evidence="3 4">
    <name type="scientific">Brumimicrobium salinarum</name>
    <dbReference type="NCBI Taxonomy" id="2058658"/>
    <lineage>
        <taxon>Bacteria</taxon>
        <taxon>Pseudomonadati</taxon>
        <taxon>Bacteroidota</taxon>
        <taxon>Flavobacteriia</taxon>
        <taxon>Flavobacteriales</taxon>
        <taxon>Crocinitomicaceae</taxon>
        <taxon>Brumimicrobium</taxon>
    </lineage>
</organism>
<dbReference type="Proteomes" id="UP000236654">
    <property type="component" value="Unassembled WGS sequence"/>
</dbReference>
<dbReference type="PANTHER" id="PTHR46268:SF6">
    <property type="entry name" value="UNIVERSAL STRESS PROTEIN UP12"/>
    <property type="match status" value="1"/>
</dbReference>
<evidence type="ECO:0000313" key="3">
    <source>
        <dbReference type="EMBL" id="PKR82185.1"/>
    </source>
</evidence>
<evidence type="ECO:0000259" key="2">
    <source>
        <dbReference type="Pfam" id="PF00582"/>
    </source>
</evidence>
<proteinExistence type="inferred from homology"/>
<feature type="domain" description="UspA" evidence="2">
    <location>
        <begin position="171"/>
        <end position="309"/>
    </location>
</feature>
<dbReference type="PANTHER" id="PTHR46268">
    <property type="entry name" value="STRESS RESPONSE PROTEIN NHAX"/>
    <property type="match status" value="1"/>
</dbReference>
<evidence type="ECO:0000256" key="1">
    <source>
        <dbReference type="ARBA" id="ARBA00008791"/>
    </source>
</evidence>
<name>A0A2I0R6I8_9FLAO</name>
<reference evidence="3 4" key="1">
    <citation type="submission" date="2017-12" db="EMBL/GenBank/DDBJ databases">
        <title>The draft genome sequence of Brumimicrobium saltpan LHR20.</title>
        <authorList>
            <person name="Do Z.-J."/>
            <person name="Luo H.-R."/>
        </authorList>
    </citation>
    <scope>NUCLEOTIDE SEQUENCE [LARGE SCALE GENOMIC DNA]</scope>
    <source>
        <strain evidence="3 4">LHR20</strain>
    </source>
</reference>
<dbReference type="Pfam" id="PF00582">
    <property type="entry name" value="Usp"/>
    <property type="match status" value="1"/>
</dbReference>
<dbReference type="InterPro" id="IPR006016">
    <property type="entry name" value="UspA"/>
</dbReference>
<sequence>MIIPINLKTTTNKTKKRRMARRNDLKSKLKLMVAMDLTEMDAILLKYVSFLSEVWNVEHIYFCHNIKQYKLEGLKDSFLDEDISIEKIIEKELHKSIASNYTAEVPHSLVLTSDDYTESILTHLSKEYKIDLVLSGNKNELQGTGALNQKLVRMLNTNVLLVPEKTKHQLKRVLVPTDFSADSANSFEVTQTLVESSQGEIEALHVYTISSFFFPYINTEKAIDKTEKQLNEKVKHFKKRYTNTAEVKFNFMDRKEFSIVEAIEKHADENDFDIIVVSARGGNKITSLFIGSVTNDLLIRNRKMPLLVIN</sequence>
<evidence type="ECO:0000313" key="4">
    <source>
        <dbReference type="Proteomes" id="UP000236654"/>
    </source>
</evidence>
<keyword evidence="4" id="KW-1185">Reference proteome</keyword>
<accession>A0A2I0R6I8</accession>
<dbReference type="CDD" id="cd00293">
    <property type="entry name" value="USP-like"/>
    <property type="match status" value="1"/>
</dbReference>
<protein>
    <recommendedName>
        <fullName evidence="2">UspA domain-containing protein</fullName>
    </recommendedName>
</protein>
<comment type="similarity">
    <text evidence="1">Belongs to the universal stress protein A family.</text>
</comment>
<dbReference type="SUPFAM" id="SSF52402">
    <property type="entry name" value="Adenine nucleotide alpha hydrolases-like"/>
    <property type="match status" value="1"/>
</dbReference>
<gene>
    <name evidence="3" type="ORF">CW751_02315</name>
</gene>
<dbReference type="AlphaFoldDB" id="A0A2I0R6I8"/>
<dbReference type="InterPro" id="IPR006015">
    <property type="entry name" value="Universal_stress_UspA"/>
</dbReference>
<comment type="caution">
    <text evidence="3">The sequence shown here is derived from an EMBL/GenBank/DDBJ whole genome shotgun (WGS) entry which is preliminary data.</text>
</comment>